<comment type="caution">
    <text evidence="1">The sequence shown here is derived from an EMBL/GenBank/DDBJ whole genome shotgun (WGS) entry which is preliminary data.</text>
</comment>
<reference evidence="1 2" key="1">
    <citation type="submission" date="2018-09" db="EMBL/GenBank/DDBJ databases">
        <title>YIM PH21274 draft genome.</title>
        <authorList>
            <person name="Miao C."/>
        </authorList>
    </citation>
    <scope>NUCLEOTIDE SEQUENCE [LARGE SCALE GENOMIC DNA]</scope>
    <source>
        <strain evidence="1 2">YIM PH 21724</strain>
    </source>
</reference>
<dbReference type="EMBL" id="QZFU01000012">
    <property type="protein sequence ID" value="RJO78707.1"/>
    <property type="molecule type" value="Genomic_DNA"/>
</dbReference>
<accession>A0A3A4KRG3</accession>
<dbReference type="Proteomes" id="UP000266677">
    <property type="component" value="Unassembled WGS sequence"/>
</dbReference>
<dbReference type="AlphaFoldDB" id="A0A3A4KRG3"/>
<proteinExistence type="predicted"/>
<organism evidence="1 2">
    <name type="scientific">Nocardia panacis</name>
    <dbReference type="NCBI Taxonomy" id="2340916"/>
    <lineage>
        <taxon>Bacteria</taxon>
        <taxon>Bacillati</taxon>
        <taxon>Actinomycetota</taxon>
        <taxon>Actinomycetes</taxon>
        <taxon>Mycobacteriales</taxon>
        <taxon>Nocardiaceae</taxon>
        <taxon>Nocardia</taxon>
    </lineage>
</organism>
<gene>
    <name evidence="1" type="ORF">D5S18_03945</name>
</gene>
<keyword evidence="2" id="KW-1185">Reference proteome</keyword>
<sequence length="199" mass="22300">MSTGSRRREPRLPPARLLSAARDTGIGSAGAIDRIARSRQYRPHRVDITHHILLVDILHHALRILLRLVRAMLRALEISLERQVVYQHIAETARILRRRNRVLHLTQVVAMQRHGPCDDMLSDRKLLDVAAELACGFDERLSGPALHHLLHVLSDTVGELVGVLLCLEGKISPCLRGIVDRCGSYRVGSVVESIPYSLM</sequence>
<evidence type="ECO:0000313" key="1">
    <source>
        <dbReference type="EMBL" id="RJO78707.1"/>
    </source>
</evidence>
<evidence type="ECO:0000313" key="2">
    <source>
        <dbReference type="Proteomes" id="UP000266677"/>
    </source>
</evidence>
<name>A0A3A4KRG3_9NOCA</name>
<protein>
    <submittedName>
        <fullName evidence="1">Uncharacterized protein</fullName>
    </submittedName>
</protein>